<name>A0A849AHM1_9MICO</name>
<protein>
    <submittedName>
        <fullName evidence="3">Sirohydrochlorin chelatase</fullName>
    </submittedName>
</protein>
<dbReference type="PANTHER" id="PTHR33542">
    <property type="entry name" value="SIROHYDROCHLORIN FERROCHELATASE, CHLOROPLASTIC"/>
    <property type="match status" value="1"/>
</dbReference>
<organism evidence="3 4">
    <name type="scientific">Flexivirga aerilata</name>
    <dbReference type="NCBI Taxonomy" id="1656889"/>
    <lineage>
        <taxon>Bacteria</taxon>
        <taxon>Bacillati</taxon>
        <taxon>Actinomycetota</taxon>
        <taxon>Actinomycetes</taxon>
        <taxon>Micrococcales</taxon>
        <taxon>Dermacoccaceae</taxon>
        <taxon>Flexivirga</taxon>
    </lineage>
</organism>
<dbReference type="InterPro" id="IPR050963">
    <property type="entry name" value="Sirohydro_Cobaltochel/CbiX"/>
</dbReference>
<dbReference type="GO" id="GO:0016829">
    <property type="term" value="F:lyase activity"/>
    <property type="evidence" value="ECO:0007669"/>
    <property type="project" value="UniProtKB-KW"/>
</dbReference>
<dbReference type="AlphaFoldDB" id="A0A849AHM1"/>
<dbReference type="CDD" id="cd03416">
    <property type="entry name" value="CbiX_SirB_N"/>
    <property type="match status" value="1"/>
</dbReference>
<sequence length="229" mass="23450">MDSTSADRPDHALVLVAHGTDNPAGRRVITDLRDLVAAQLPQVRVLDAYVDVQQPALDDTMKMLASEGIPTVVVPLLLSAGYHMQVDVADAVAGHPAAVAATSLGPHPLLAEVLADRLVAAGADRNGPVVCAVAGSARAEGALDAEQAASYLQEVWGGPVSVGYLSAATPSVAEALAGQPGAAVASYLIGPGFFHDRLRALDAVVTDPLGADARIAALVVDRYRTLAGR</sequence>
<evidence type="ECO:0000313" key="3">
    <source>
        <dbReference type="EMBL" id="NNG38791.1"/>
    </source>
</evidence>
<evidence type="ECO:0000256" key="1">
    <source>
        <dbReference type="ARBA" id="ARBA00022723"/>
    </source>
</evidence>
<dbReference type="Proteomes" id="UP000557772">
    <property type="component" value="Unassembled WGS sequence"/>
</dbReference>
<keyword evidence="4" id="KW-1185">Reference proteome</keyword>
<proteinExistence type="predicted"/>
<comment type="caution">
    <text evidence="3">The sequence shown here is derived from an EMBL/GenBank/DDBJ whole genome shotgun (WGS) entry which is preliminary data.</text>
</comment>
<evidence type="ECO:0000256" key="2">
    <source>
        <dbReference type="ARBA" id="ARBA00023239"/>
    </source>
</evidence>
<dbReference type="EMBL" id="JABENB010000001">
    <property type="protein sequence ID" value="NNG38791.1"/>
    <property type="molecule type" value="Genomic_DNA"/>
</dbReference>
<dbReference type="Pfam" id="PF01903">
    <property type="entry name" value="CbiX"/>
    <property type="match status" value="1"/>
</dbReference>
<gene>
    <name evidence="3" type="ORF">HJ588_05820</name>
</gene>
<evidence type="ECO:0000313" key="4">
    <source>
        <dbReference type="Proteomes" id="UP000557772"/>
    </source>
</evidence>
<dbReference type="GO" id="GO:0046872">
    <property type="term" value="F:metal ion binding"/>
    <property type="evidence" value="ECO:0007669"/>
    <property type="project" value="UniProtKB-KW"/>
</dbReference>
<accession>A0A849AHM1</accession>
<dbReference type="PANTHER" id="PTHR33542:SF5">
    <property type="entry name" value="FERROCHELATASE CHE1"/>
    <property type="match status" value="1"/>
</dbReference>
<reference evidence="3 4" key="1">
    <citation type="submission" date="2020-05" db="EMBL/GenBank/DDBJ databases">
        <title>Flexivirga sp. ID2601S isolated from air conditioner.</title>
        <authorList>
            <person name="Kim D.H."/>
        </authorList>
    </citation>
    <scope>NUCLEOTIDE SEQUENCE [LARGE SCALE GENOMIC DNA]</scope>
    <source>
        <strain evidence="3 4">ID2601S</strain>
    </source>
</reference>
<dbReference type="Gene3D" id="3.40.50.1400">
    <property type="match status" value="2"/>
</dbReference>
<keyword evidence="2" id="KW-0456">Lyase</keyword>
<keyword evidence="1" id="KW-0479">Metal-binding</keyword>
<dbReference type="SUPFAM" id="SSF53800">
    <property type="entry name" value="Chelatase"/>
    <property type="match status" value="1"/>
</dbReference>
<dbReference type="InterPro" id="IPR002762">
    <property type="entry name" value="CbiX-like"/>
</dbReference>